<evidence type="ECO:0000256" key="1">
    <source>
        <dbReference type="ARBA" id="ARBA00004141"/>
    </source>
</evidence>
<dbReference type="GO" id="GO:0005794">
    <property type="term" value="C:Golgi apparatus"/>
    <property type="evidence" value="ECO:0007669"/>
    <property type="project" value="TreeGrafter"/>
</dbReference>
<evidence type="ECO:0000313" key="7">
    <source>
        <dbReference type="EMBL" id="KAA8494885.1"/>
    </source>
</evidence>
<comment type="caution">
    <text evidence="7">The sequence shown here is derived from an EMBL/GenBank/DDBJ whole genome shotgun (WGS) entry which is preliminary data.</text>
</comment>
<dbReference type="PANTHER" id="PTHR19317">
    <property type="entry name" value="PRENYLATED RAB ACCEPTOR 1-RELATED"/>
    <property type="match status" value="1"/>
</dbReference>
<proteinExistence type="predicted"/>
<comment type="subcellular location">
    <subcellularLocation>
        <location evidence="1">Membrane</location>
        <topology evidence="1">Multi-pass membrane protein</topology>
    </subcellularLocation>
</comment>
<keyword evidence="3 6" id="KW-1133">Transmembrane helix</keyword>
<evidence type="ECO:0000256" key="6">
    <source>
        <dbReference type="SAM" id="Phobius"/>
    </source>
</evidence>
<accession>A0A5J4YUG0</accession>
<keyword evidence="8" id="KW-1185">Reference proteome</keyword>
<dbReference type="PANTHER" id="PTHR19317:SF0">
    <property type="entry name" value="PRENYLATED RAB ACCEPTOR PROTEIN 1"/>
    <property type="match status" value="1"/>
</dbReference>
<evidence type="ECO:0000256" key="4">
    <source>
        <dbReference type="ARBA" id="ARBA00023136"/>
    </source>
</evidence>
<reference evidence="8" key="1">
    <citation type="journal article" date="2019" name="Nat. Commun.">
        <title>Expansion of phycobilisome linker gene families in mesophilic red algae.</title>
        <authorList>
            <person name="Lee J."/>
            <person name="Kim D."/>
            <person name="Bhattacharya D."/>
            <person name="Yoon H.S."/>
        </authorList>
    </citation>
    <scope>NUCLEOTIDE SEQUENCE [LARGE SCALE GENOMIC DNA]</scope>
    <source>
        <strain evidence="8">CCMP 1328</strain>
    </source>
</reference>
<evidence type="ECO:0000256" key="3">
    <source>
        <dbReference type="ARBA" id="ARBA00022989"/>
    </source>
</evidence>
<evidence type="ECO:0000256" key="5">
    <source>
        <dbReference type="SAM" id="MobiDB-lite"/>
    </source>
</evidence>
<dbReference type="Proteomes" id="UP000324585">
    <property type="component" value="Unassembled WGS sequence"/>
</dbReference>
<dbReference type="EMBL" id="VRMN01000004">
    <property type="protein sequence ID" value="KAA8494885.1"/>
    <property type="molecule type" value="Genomic_DNA"/>
</dbReference>
<evidence type="ECO:0000256" key="2">
    <source>
        <dbReference type="ARBA" id="ARBA00022692"/>
    </source>
</evidence>
<evidence type="ECO:0000313" key="8">
    <source>
        <dbReference type="Proteomes" id="UP000324585"/>
    </source>
</evidence>
<keyword evidence="2 6" id="KW-0812">Transmembrane</keyword>
<name>A0A5J4YUG0_PORPP</name>
<dbReference type="InterPro" id="IPR004895">
    <property type="entry name" value="Prenylated_rab_accept_PRA1"/>
</dbReference>
<dbReference type="AlphaFoldDB" id="A0A5J4YUG0"/>
<gene>
    <name evidence="7" type="ORF">FVE85_3126</name>
</gene>
<organism evidence="7 8">
    <name type="scientific">Porphyridium purpureum</name>
    <name type="common">Red alga</name>
    <name type="synonym">Porphyridium cruentum</name>
    <dbReference type="NCBI Taxonomy" id="35688"/>
    <lineage>
        <taxon>Eukaryota</taxon>
        <taxon>Rhodophyta</taxon>
        <taxon>Bangiophyceae</taxon>
        <taxon>Porphyridiales</taxon>
        <taxon>Porphyridiaceae</taxon>
        <taxon>Porphyridium</taxon>
    </lineage>
</organism>
<feature type="transmembrane region" description="Helical" evidence="6">
    <location>
        <begin position="264"/>
        <end position="291"/>
    </location>
</feature>
<protein>
    <submittedName>
        <fullName evidence="7">Prenylated Rab acceptor protein 1</fullName>
    </submittedName>
</protein>
<dbReference type="GO" id="GO:0016020">
    <property type="term" value="C:membrane"/>
    <property type="evidence" value="ECO:0007669"/>
    <property type="project" value="UniProtKB-SubCell"/>
</dbReference>
<keyword evidence="4 6" id="KW-0472">Membrane</keyword>
<sequence>MDFKFPELSFDDAELPPTSTPVTIRQTGGVGDASTFSRSDHPSSRESAIPPVEPSPSAPATADATMREANVYVFDAPPQSFDVSSWWNGVTETIASLPDKVSGVIAQTAGGAGSGSGGGGGTSVVPFSDESAGDLDLDGTSGAYSQLPLFHSREVFVARSRAFIVSLKDRGAAFWTACQPWKPFFWPSEFSIPAPLEGLGRVRHNVVFYWSNYTLVSFAFMALAIYQQPLMFVIFALLGFFISTRLGSAMRAQDSTLSRRITGVAVLTFIIMLATGVGSAVIGALTGGMFVCLVHSAFHKPLEAVSGDEIEMDTTGSVFSGLAFPSLPSFQ</sequence>
<dbReference type="Pfam" id="PF03208">
    <property type="entry name" value="PRA1"/>
    <property type="match status" value="1"/>
</dbReference>
<feature type="region of interest" description="Disordered" evidence="5">
    <location>
        <begin position="1"/>
        <end position="62"/>
    </location>
</feature>